<dbReference type="Gene3D" id="3.20.20.70">
    <property type="entry name" value="Aldolase class I"/>
    <property type="match status" value="1"/>
</dbReference>
<feature type="domain" description="Quinolinate phosphoribosyl transferase N-terminal" evidence="14">
    <location>
        <begin position="24"/>
        <end position="108"/>
    </location>
</feature>
<evidence type="ECO:0000256" key="5">
    <source>
        <dbReference type="ARBA" id="ARBA00011944"/>
    </source>
</evidence>
<keyword evidence="16" id="KW-1185">Reference proteome</keyword>
<dbReference type="AlphaFoldDB" id="A0A0W0Y298"/>
<dbReference type="OrthoDB" id="9782546at2"/>
<comment type="subunit">
    <text evidence="4">Hexamer formed by 3 homodimers.</text>
</comment>
<dbReference type="EC" id="2.4.2.19" evidence="5"/>
<evidence type="ECO:0000256" key="4">
    <source>
        <dbReference type="ARBA" id="ARBA00011218"/>
    </source>
</evidence>
<dbReference type="GO" id="GO:0004514">
    <property type="term" value="F:nicotinate-nucleotide diphosphorylase (carboxylating) activity"/>
    <property type="evidence" value="ECO:0007669"/>
    <property type="project" value="UniProtKB-EC"/>
</dbReference>
<organism evidence="15 16">
    <name type="scientific">Legionella quinlivanii</name>
    <dbReference type="NCBI Taxonomy" id="45073"/>
    <lineage>
        <taxon>Bacteria</taxon>
        <taxon>Pseudomonadati</taxon>
        <taxon>Pseudomonadota</taxon>
        <taxon>Gammaproteobacteria</taxon>
        <taxon>Legionellales</taxon>
        <taxon>Legionellaceae</taxon>
        <taxon>Legionella</taxon>
    </lineage>
</organism>
<dbReference type="GO" id="GO:0005737">
    <property type="term" value="C:cytoplasm"/>
    <property type="evidence" value="ECO:0007669"/>
    <property type="project" value="TreeGrafter"/>
</dbReference>
<evidence type="ECO:0000256" key="3">
    <source>
        <dbReference type="ARBA" id="ARBA00009400"/>
    </source>
</evidence>
<dbReference type="EMBL" id="LNYS01000007">
    <property type="protein sequence ID" value="KTD50675.1"/>
    <property type="molecule type" value="Genomic_DNA"/>
</dbReference>
<dbReference type="PIRSF" id="PIRSF006250">
    <property type="entry name" value="NadC_ModD"/>
    <property type="match status" value="1"/>
</dbReference>
<evidence type="ECO:0000256" key="10">
    <source>
        <dbReference type="ARBA" id="ARBA00047445"/>
    </source>
</evidence>
<evidence type="ECO:0000256" key="12">
    <source>
        <dbReference type="PIRNR" id="PIRNR006250"/>
    </source>
</evidence>
<evidence type="ECO:0000256" key="1">
    <source>
        <dbReference type="ARBA" id="ARBA00003237"/>
    </source>
</evidence>
<reference evidence="15 16" key="1">
    <citation type="submission" date="2015-11" db="EMBL/GenBank/DDBJ databases">
        <title>Genomic analysis of 38 Legionella species identifies large and diverse effector repertoires.</title>
        <authorList>
            <person name="Burstein D."/>
            <person name="Amaro F."/>
            <person name="Zusman T."/>
            <person name="Lifshitz Z."/>
            <person name="Cohen O."/>
            <person name="Gilbert J.A."/>
            <person name="Pupko T."/>
            <person name="Shuman H.A."/>
            <person name="Segal G."/>
        </authorList>
    </citation>
    <scope>NUCLEOTIDE SEQUENCE [LARGE SCALE GENOMIC DNA]</scope>
    <source>
        <strain evidence="15 16">CDC#1442-AUS-E</strain>
    </source>
</reference>
<dbReference type="NCBIfam" id="TIGR00078">
    <property type="entry name" value="nadC"/>
    <property type="match status" value="1"/>
</dbReference>
<dbReference type="UniPathway" id="UPA00253">
    <property type="reaction ID" value="UER00331"/>
</dbReference>
<dbReference type="RefSeq" id="WP_058507364.1">
    <property type="nucleotide sequence ID" value="NZ_CAAAIK010000022.1"/>
</dbReference>
<keyword evidence="7 12" id="KW-0328">Glycosyltransferase</keyword>
<name>A0A0W0Y298_9GAMM</name>
<comment type="catalytic activity">
    <reaction evidence="10">
        <text>nicotinate beta-D-ribonucleotide + CO2 + diphosphate = quinolinate + 5-phospho-alpha-D-ribose 1-diphosphate + 2 H(+)</text>
        <dbReference type="Rhea" id="RHEA:12733"/>
        <dbReference type="ChEBI" id="CHEBI:15378"/>
        <dbReference type="ChEBI" id="CHEBI:16526"/>
        <dbReference type="ChEBI" id="CHEBI:29959"/>
        <dbReference type="ChEBI" id="CHEBI:33019"/>
        <dbReference type="ChEBI" id="CHEBI:57502"/>
        <dbReference type="ChEBI" id="CHEBI:58017"/>
        <dbReference type="EC" id="2.4.2.19"/>
    </reaction>
</comment>
<evidence type="ECO:0000256" key="7">
    <source>
        <dbReference type="ARBA" id="ARBA00022676"/>
    </source>
</evidence>
<dbReference type="Gene3D" id="3.90.1170.20">
    <property type="entry name" value="Quinolinate phosphoribosyl transferase, N-terminal domain"/>
    <property type="match status" value="1"/>
</dbReference>
<gene>
    <name evidence="15" type="primary">nadC</name>
    <name evidence="15" type="ORF">Lqui_1241</name>
</gene>
<comment type="pathway">
    <text evidence="2">Cofactor biosynthesis; NAD(+) biosynthesis; nicotinate D-ribonucleotide from quinolinate: step 1/1.</text>
</comment>
<evidence type="ECO:0000256" key="8">
    <source>
        <dbReference type="ARBA" id="ARBA00022679"/>
    </source>
</evidence>
<dbReference type="InterPro" id="IPR022412">
    <property type="entry name" value="Quinolinate_PRibosylTrfase_N"/>
</dbReference>
<dbReference type="GO" id="GO:0034213">
    <property type="term" value="P:quinolinate catabolic process"/>
    <property type="evidence" value="ECO:0007669"/>
    <property type="project" value="TreeGrafter"/>
</dbReference>
<evidence type="ECO:0000256" key="11">
    <source>
        <dbReference type="ARBA" id="ARBA00069173"/>
    </source>
</evidence>
<keyword evidence="6" id="KW-0662">Pyridine nucleotide biosynthesis</keyword>
<dbReference type="Proteomes" id="UP000054618">
    <property type="component" value="Unassembled WGS sequence"/>
</dbReference>
<dbReference type="InterPro" id="IPR013785">
    <property type="entry name" value="Aldolase_TIM"/>
</dbReference>
<proteinExistence type="inferred from homology"/>
<dbReference type="GO" id="GO:0009435">
    <property type="term" value="P:NAD+ biosynthetic process"/>
    <property type="evidence" value="ECO:0007669"/>
    <property type="project" value="UniProtKB-UniPathway"/>
</dbReference>
<evidence type="ECO:0000256" key="2">
    <source>
        <dbReference type="ARBA" id="ARBA00004893"/>
    </source>
</evidence>
<evidence type="ECO:0000259" key="14">
    <source>
        <dbReference type="Pfam" id="PF02749"/>
    </source>
</evidence>
<dbReference type="CDD" id="cd01572">
    <property type="entry name" value="QPRTase"/>
    <property type="match status" value="1"/>
</dbReference>
<comment type="similarity">
    <text evidence="3 12">Belongs to the NadC/ModD family.</text>
</comment>
<evidence type="ECO:0000259" key="13">
    <source>
        <dbReference type="Pfam" id="PF01729"/>
    </source>
</evidence>
<dbReference type="SUPFAM" id="SSF54675">
    <property type="entry name" value="Nicotinate/Quinolinate PRTase N-terminal domain-like"/>
    <property type="match status" value="1"/>
</dbReference>
<accession>A0A0W0Y298</accession>
<dbReference type="PATRIC" id="fig|45073.5.peg.1309"/>
<dbReference type="Pfam" id="PF01729">
    <property type="entry name" value="QRPTase_C"/>
    <property type="match status" value="1"/>
</dbReference>
<dbReference type="InterPro" id="IPR002638">
    <property type="entry name" value="Quinolinate_PRibosylTrfase_C"/>
</dbReference>
<dbReference type="InterPro" id="IPR027277">
    <property type="entry name" value="NadC/ModD"/>
</dbReference>
<evidence type="ECO:0000256" key="6">
    <source>
        <dbReference type="ARBA" id="ARBA00022642"/>
    </source>
</evidence>
<evidence type="ECO:0000313" key="16">
    <source>
        <dbReference type="Proteomes" id="UP000054618"/>
    </source>
</evidence>
<dbReference type="PANTHER" id="PTHR32179:SF3">
    <property type="entry name" value="NICOTINATE-NUCLEOTIDE PYROPHOSPHORYLASE [CARBOXYLATING]"/>
    <property type="match status" value="1"/>
</dbReference>
<dbReference type="STRING" id="45073.Lqui_1241"/>
<dbReference type="InterPro" id="IPR037128">
    <property type="entry name" value="Quinolinate_PRibosylTase_N_sf"/>
</dbReference>
<dbReference type="PANTHER" id="PTHR32179">
    <property type="entry name" value="NICOTINATE-NUCLEOTIDE PYROPHOSPHORYLASE [CARBOXYLATING]"/>
    <property type="match status" value="1"/>
</dbReference>
<dbReference type="Pfam" id="PF02749">
    <property type="entry name" value="QRPTase_N"/>
    <property type="match status" value="1"/>
</dbReference>
<protein>
    <recommendedName>
        <fullName evidence="11">Probable nicotinate-nucleotide pyrophosphorylase [carboxylating]</fullName>
        <ecNumber evidence="5">2.4.2.19</ecNumber>
    </recommendedName>
    <alternativeName>
        <fullName evidence="9">Quinolinate phosphoribosyltransferase [decarboxylating]</fullName>
    </alternativeName>
</protein>
<dbReference type="SUPFAM" id="SSF51690">
    <property type="entry name" value="Nicotinate/Quinolinate PRTase C-terminal domain-like"/>
    <property type="match status" value="1"/>
</dbReference>
<dbReference type="InterPro" id="IPR004393">
    <property type="entry name" value="NadC"/>
</dbReference>
<keyword evidence="8 12" id="KW-0808">Transferase</keyword>
<feature type="domain" description="Quinolinate phosphoribosyl transferase C-terminal" evidence="13">
    <location>
        <begin position="111"/>
        <end position="274"/>
    </location>
</feature>
<evidence type="ECO:0000313" key="15">
    <source>
        <dbReference type="EMBL" id="KTD50675.1"/>
    </source>
</evidence>
<comment type="function">
    <text evidence="1">Involved in the catabolism of quinolinic acid (QA).</text>
</comment>
<comment type="caution">
    <text evidence="15">The sequence shown here is derived from an EMBL/GenBank/DDBJ whole genome shotgun (WGS) entry which is preliminary data.</text>
</comment>
<dbReference type="InterPro" id="IPR036068">
    <property type="entry name" value="Nicotinate_pribotase-like_C"/>
</dbReference>
<dbReference type="FunFam" id="3.20.20.70:FF:000030">
    <property type="entry name" value="Nicotinate-nucleotide pyrophosphorylase, carboxylating"/>
    <property type="match status" value="1"/>
</dbReference>
<sequence>MKLTPDLIEADVSRALAEDLGTGDVSAELLPESLEVRAEIISREAMLVCGQPWVETVFRSLSPAIQINWHVAEGQWLAEPATLCQIKGPAREILSGERTALNFFQTLSGTATKTRHYLKALENTKAKLLDTRKTLPGLRLAQKYAVACAGGVNHRLGLYDAFLIKENHIKACGSITQAIQKAKTMHPELMVEVEVENLVELQEALEAKPDRILLDNFSLQLLTQAVNLNQSYGSTLEASGGVSLETIHAIAQTGVDFISVGGLTKCVEAIDLSLLIKEIQ</sequence>
<evidence type="ECO:0000256" key="9">
    <source>
        <dbReference type="ARBA" id="ARBA00033102"/>
    </source>
</evidence>
<dbReference type="FunFam" id="3.90.1170.20:FF:000001">
    <property type="entry name" value="Nicotinate-nucleotide diphosphorylase (Carboxylating)"/>
    <property type="match status" value="1"/>
</dbReference>